<evidence type="ECO:0000256" key="1">
    <source>
        <dbReference type="ARBA" id="ARBA00000085"/>
    </source>
</evidence>
<reference evidence="11" key="2">
    <citation type="submission" date="2015-02" db="EMBL/GenBank/DDBJ databases">
        <title>Complete Genome Sequence of Pelosinus fermentans JBW45.</title>
        <authorList>
            <person name="De Leon K.B."/>
            <person name="Utturkar S.M."/>
            <person name="Camilleri L.B."/>
            <person name="Arkin A.P."/>
            <person name="Fields M.W."/>
            <person name="Brown S.D."/>
            <person name="Wall J.D."/>
        </authorList>
    </citation>
    <scope>NUCLEOTIDE SEQUENCE [LARGE SCALE GENOMIC DNA]</scope>
    <source>
        <strain evidence="11">JBW45</strain>
    </source>
</reference>
<dbReference type="Pfam" id="PF02518">
    <property type="entry name" value="HATPase_c"/>
    <property type="match status" value="1"/>
</dbReference>
<keyword evidence="4" id="KW-0597">Phosphoprotein</keyword>
<dbReference type="AlphaFoldDB" id="I8TY18"/>
<dbReference type="FunFam" id="3.30.565.10:FF:000006">
    <property type="entry name" value="Sensor histidine kinase WalK"/>
    <property type="match status" value="1"/>
</dbReference>
<feature type="transmembrane region" description="Helical" evidence="8">
    <location>
        <begin position="34"/>
        <end position="56"/>
    </location>
</feature>
<dbReference type="InterPro" id="IPR036097">
    <property type="entry name" value="HisK_dim/P_sf"/>
</dbReference>
<keyword evidence="8" id="KW-1133">Transmembrane helix</keyword>
<keyword evidence="7" id="KW-0902">Two-component regulatory system</keyword>
<dbReference type="HOGENOM" id="CLU_574716_0_0_9"/>
<keyword evidence="8" id="KW-0812">Transmembrane</keyword>
<reference evidence="10 11" key="1">
    <citation type="journal article" date="2015" name="Genome Announc.">
        <title>Complete Genome Sequence of Pelosinus fermentans JBW45, a Member of a Remarkably Competitive Group of Negativicutes in the Firmicutes Phylum.</title>
        <authorList>
            <person name="De Leon K.B."/>
            <person name="Utturkar S.M."/>
            <person name="Camilleri L.B."/>
            <person name="Elias D.A."/>
            <person name="Arkin A.P."/>
            <person name="Fields M.W."/>
            <person name="Brown S.D."/>
            <person name="Wall J.D."/>
        </authorList>
    </citation>
    <scope>NUCLEOTIDE SEQUENCE [LARGE SCALE GENOMIC DNA]</scope>
    <source>
        <strain evidence="10 11">JBW45</strain>
    </source>
</reference>
<evidence type="ECO:0000256" key="4">
    <source>
        <dbReference type="ARBA" id="ARBA00022553"/>
    </source>
</evidence>
<keyword evidence="8" id="KW-0472">Membrane</keyword>
<dbReference type="SMART" id="SM00387">
    <property type="entry name" value="HATPase_c"/>
    <property type="match status" value="1"/>
</dbReference>
<dbReference type="EC" id="2.7.13.3" evidence="3"/>
<dbReference type="InterPro" id="IPR050351">
    <property type="entry name" value="BphY/WalK/GraS-like"/>
</dbReference>
<dbReference type="PANTHER" id="PTHR42878">
    <property type="entry name" value="TWO-COMPONENT HISTIDINE KINASE"/>
    <property type="match status" value="1"/>
</dbReference>
<dbReference type="SUPFAM" id="SSF55874">
    <property type="entry name" value="ATPase domain of HSP90 chaperone/DNA topoisomerase II/histidine kinase"/>
    <property type="match status" value="1"/>
</dbReference>
<feature type="transmembrane region" description="Helical" evidence="8">
    <location>
        <begin position="6"/>
        <end position="27"/>
    </location>
</feature>
<evidence type="ECO:0000256" key="5">
    <source>
        <dbReference type="ARBA" id="ARBA00022679"/>
    </source>
</evidence>
<evidence type="ECO:0000256" key="8">
    <source>
        <dbReference type="SAM" id="Phobius"/>
    </source>
</evidence>
<organism evidence="10 11">
    <name type="scientific">Pelosinus fermentans JBW45</name>
    <dbReference type="NCBI Taxonomy" id="1192197"/>
    <lineage>
        <taxon>Bacteria</taxon>
        <taxon>Bacillati</taxon>
        <taxon>Bacillota</taxon>
        <taxon>Negativicutes</taxon>
        <taxon>Selenomonadales</taxon>
        <taxon>Sporomusaceae</taxon>
        <taxon>Pelosinus</taxon>
    </lineage>
</organism>
<dbReference type="GO" id="GO:0000156">
    <property type="term" value="F:phosphorelay response regulator activity"/>
    <property type="evidence" value="ECO:0007669"/>
    <property type="project" value="TreeGrafter"/>
</dbReference>
<dbReference type="Gene3D" id="3.30.565.10">
    <property type="entry name" value="Histidine kinase-like ATPase, C-terminal domain"/>
    <property type="match status" value="1"/>
</dbReference>
<comment type="subcellular location">
    <subcellularLocation>
        <location evidence="2">Membrane</location>
    </subcellularLocation>
</comment>
<dbReference type="InterPro" id="IPR004358">
    <property type="entry name" value="Sig_transdc_His_kin-like_C"/>
</dbReference>
<dbReference type="PANTHER" id="PTHR42878:SF15">
    <property type="entry name" value="BACTERIOPHYTOCHROME"/>
    <property type="match status" value="1"/>
</dbReference>
<dbReference type="GO" id="GO:0000155">
    <property type="term" value="F:phosphorelay sensor kinase activity"/>
    <property type="evidence" value="ECO:0007669"/>
    <property type="project" value="InterPro"/>
</dbReference>
<feature type="transmembrane region" description="Helical" evidence="8">
    <location>
        <begin position="120"/>
        <end position="139"/>
    </location>
</feature>
<gene>
    <name evidence="10" type="ORF">JBW_04698</name>
</gene>
<dbReference type="InterPro" id="IPR003661">
    <property type="entry name" value="HisK_dim/P_dom"/>
</dbReference>
<accession>I8TY18</accession>
<dbReference type="STRING" id="1192197.JBW_04698"/>
<name>I8TY18_9FIRM</name>
<dbReference type="PRINTS" id="PR00344">
    <property type="entry name" value="BCTRLSENSOR"/>
</dbReference>
<dbReference type="GO" id="GO:0016020">
    <property type="term" value="C:membrane"/>
    <property type="evidence" value="ECO:0007669"/>
    <property type="project" value="UniProtKB-SubCell"/>
</dbReference>
<dbReference type="InterPro" id="IPR036890">
    <property type="entry name" value="HATPase_C_sf"/>
</dbReference>
<dbReference type="CDD" id="cd00082">
    <property type="entry name" value="HisKA"/>
    <property type="match status" value="1"/>
</dbReference>
<keyword evidence="10" id="KW-0547">Nucleotide-binding</keyword>
<feature type="transmembrane region" description="Helical" evidence="8">
    <location>
        <begin position="94"/>
        <end position="114"/>
    </location>
</feature>
<protein>
    <recommendedName>
        <fullName evidence="3">histidine kinase</fullName>
        <ecNumber evidence="3">2.7.13.3</ecNumber>
    </recommendedName>
</protein>
<evidence type="ECO:0000256" key="2">
    <source>
        <dbReference type="ARBA" id="ARBA00004370"/>
    </source>
</evidence>
<dbReference type="KEGG" id="pft:JBW_04698"/>
<dbReference type="InterPro" id="IPR003594">
    <property type="entry name" value="HATPase_dom"/>
</dbReference>
<evidence type="ECO:0000313" key="11">
    <source>
        <dbReference type="Proteomes" id="UP000005361"/>
    </source>
</evidence>
<proteinExistence type="predicted"/>
<feature type="transmembrane region" description="Helical" evidence="8">
    <location>
        <begin position="146"/>
        <end position="169"/>
    </location>
</feature>
<keyword evidence="10" id="KW-0067">ATP-binding</keyword>
<evidence type="ECO:0000256" key="6">
    <source>
        <dbReference type="ARBA" id="ARBA00022777"/>
    </source>
</evidence>
<evidence type="ECO:0000259" key="9">
    <source>
        <dbReference type="PROSITE" id="PS50109"/>
    </source>
</evidence>
<dbReference type="GO" id="GO:0007234">
    <property type="term" value="P:osmosensory signaling via phosphorelay pathway"/>
    <property type="evidence" value="ECO:0007669"/>
    <property type="project" value="TreeGrafter"/>
</dbReference>
<dbReference type="Gene3D" id="1.10.287.130">
    <property type="match status" value="1"/>
</dbReference>
<feature type="transmembrane region" description="Helical" evidence="8">
    <location>
        <begin position="175"/>
        <end position="201"/>
    </location>
</feature>
<comment type="catalytic activity">
    <reaction evidence="1">
        <text>ATP + protein L-histidine = ADP + protein N-phospho-L-histidine.</text>
        <dbReference type="EC" id="2.7.13.3"/>
    </reaction>
</comment>
<dbReference type="GO" id="GO:0005524">
    <property type="term" value="F:ATP binding"/>
    <property type="evidence" value="ECO:0007669"/>
    <property type="project" value="UniProtKB-KW"/>
</dbReference>
<dbReference type="SUPFAM" id="SSF47384">
    <property type="entry name" value="Homodimeric domain of signal transducing histidine kinase"/>
    <property type="match status" value="1"/>
</dbReference>
<evidence type="ECO:0000256" key="7">
    <source>
        <dbReference type="ARBA" id="ARBA00023012"/>
    </source>
</evidence>
<dbReference type="Proteomes" id="UP000005361">
    <property type="component" value="Chromosome"/>
</dbReference>
<feature type="transmembrane region" description="Helical" evidence="8">
    <location>
        <begin position="62"/>
        <end position="82"/>
    </location>
</feature>
<dbReference type="PROSITE" id="PS50109">
    <property type="entry name" value="HIS_KIN"/>
    <property type="match status" value="1"/>
</dbReference>
<keyword evidence="5" id="KW-0808">Transferase</keyword>
<keyword evidence="6" id="KW-0418">Kinase</keyword>
<evidence type="ECO:0000256" key="3">
    <source>
        <dbReference type="ARBA" id="ARBA00012438"/>
    </source>
</evidence>
<sequence length="475" mass="54659">MNSSQMSNFAILVATILTIPMYAYLYVIYRERFLGIWTMCWVILFTRVILFDYGVIDWNGSVIASLFYQALYIVSGFLLICGTHNFINRPVEKYWSYIVAIIITLSILSTISQLPLVYKLIPLTLFSAIALIYTGFIIFNIKTKWLGKYVTGCSLILWGILTLVISFYYKNFQEMGIYSVISFICALLRLFIAGGILLVYFEKTRADLISNQEVLQQVNLELHQANQELNHFCHSVAHDFKSPLQSINKLSQYFMRDYADKVDSNGQELITHIQNKSAEVVDITDHLLELSRMSQKQIAMEDIKLEPLFREVYDELIELQPERQVVFKIKQLPMIHGDPIMIKILMTNILSNALKYTRNCEQAIIEVTSAEDEDNYIISVKDNGAGFDMSESSRLFKIFERLHSVDQFEGTGVGLVVCQKILKRHNGKAWINGKVNEGAVFSFSFPKNLLFYYQELHSHPCKEQSCRDNTVGEMV</sequence>
<dbReference type="EMBL" id="CP010978">
    <property type="protein sequence ID" value="AJQ30027.1"/>
    <property type="molecule type" value="Genomic_DNA"/>
</dbReference>
<dbReference type="InterPro" id="IPR005467">
    <property type="entry name" value="His_kinase_dom"/>
</dbReference>
<feature type="domain" description="Histidine kinase" evidence="9">
    <location>
        <begin position="235"/>
        <end position="449"/>
    </location>
</feature>
<dbReference type="GO" id="GO:0030295">
    <property type="term" value="F:protein kinase activator activity"/>
    <property type="evidence" value="ECO:0007669"/>
    <property type="project" value="TreeGrafter"/>
</dbReference>
<evidence type="ECO:0000313" key="10">
    <source>
        <dbReference type="EMBL" id="AJQ30027.1"/>
    </source>
</evidence>